<dbReference type="SUPFAM" id="SSF160104">
    <property type="entry name" value="Acetoacetate decarboxylase-like"/>
    <property type="match status" value="1"/>
</dbReference>
<reference evidence="2" key="1">
    <citation type="journal article" date="2019" name="Int. J. Syst. Evol. Microbiol.">
        <title>The Global Catalogue of Microorganisms (GCM) 10K type strain sequencing project: providing services to taxonomists for standard genome sequencing and annotation.</title>
        <authorList>
            <consortium name="The Broad Institute Genomics Platform"/>
            <consortium name="The Broad Institute Genome Sequencing Center for Infectious Disease"/>
            <person name="Wu L."/>
            <person name="Ma J."/>
        </authorList>
    </citation>
    <scope>NUCLEOTIDE SEQUENCE [LARGE SCALE GENOMIC DNA]</scope>
    <source>
        <strain evidence="2">CGMCC 4.1469</strain>
    </source>
</reference>
<dbReference type="EMBL" id="JBHSMQ010000006">
    <property type="protein sequence ID" value="MFC5456647.1"/>
    <property type="molecule type" value="Genomic_DNA"/>
</dbReference>
<name>A0ABW0KVC0_9BACT</name>
<protein>
    <submittedName>
        <fullName evidence="1">YqjF family protein</fullName>
    </submittedName>
</protein>
<dbReference type="PANTHER" id="PTHR39186:SF1">
    <property type="entry name" value="DUF2071 DOMAIN-CONTAINING PROTEIN"/>
    <property type="match status" value="1"/>
</dbReference>
<dbReference type="Proteomes" id="UP001596052">
    <property type="component" value="Unassembled WGS sequence"/>
</dbReference>
<evidence type="ECO:0000313" key="1">
    <source>
        <dbReference type="EMBL" id="MFC5456647.1"/>
    </source>
</evidence>
<dbReference type="InterPro" id="IPR018644">
    <property type="entry name" value="DUF2071"/>
</dbReference>
<keyword evidence="2" id="KW-1185">Reference proteome</keyword>
<gene>
    <name evidence="1" type="ORF">ACFQDI_17410</name>
</gene>
<dbReference type="PANTHER" id="PTHR39186">
    <property type="entry name" value="DUF2071 FAMILY PROTEIN"/>
    <property type="match status" value="1"/>
</dbReference>
<dbReference type="RefSeq" id="WP_377169092.1">
    <property type="nucleotide sequence ID" value="NZ_JBHSMQ010000006.1"/>
</dbReference>
<organism evidence="1 2">
    <name type="scientific">Prosthecobacter fluviatilis</name>
    <dbReference type="NCBI Taxonomy" id="445931"/>
    <lineage>
        <taxon>Bacteria</taxon>
        <taxon>Pseudomonadati</taxon>
        <taxon>Verrucomicrobiota</taxon>
        <taxon>Verrucomicrobiia</taxon>
        <taxon>Verrucomicrobiales</taxon>
        <taxon>Verrucomicrobiaceae</taxon>
        <taxon>Prosthecobacter</taxon>
    </lineage>
</organism>
<dbReference type="Gene3D" id="2.40.400.10">
    <property type="entry name" value="Acetoacetate decarboxylase-like"/>
    <property type="match status" value="1"/>
</dbReference>
<accession>A0ABW0KVC0</accession>
<dbReference type="InterPro" id="IPR023375">
    <property type="entry name" value="ADC_dom_sf"/>
</dbReference>
<sequence length="245" mass="27884">MPAAPTLESRLAFRERPTRAHVMSQRWESLLFLHWRWDAAEIQSTLPPGLFVDTFQGDAWLAIVPFYMCGIRPRFCPPVRGISDFLELNVRTYVHDEQGRPGVWFYSLDCNQRLAVWTARTFFHLPYQNARMSAQVRDGCIDYRCQRGGEPAASHFRYRIAAESQIAEPGSLAFFLAERYLLFAQTPRGIRCGQVHHTPYALAEASLEAWDAKPLLQAGFTDPRRPPDHIIGSSGVDVAVYPLTS</sequence>
<evidence type="ECO:0000313" key="2">
    <source>
        <dbReference type="Proteomes" id="UP001596052"/>
    </source>
</evidence>
<comment type="caution">
    <text evidence="1">The sequence shown here is derived from an EMBL/GenBank/DDBJ whole genome shotgun (WGS) entry which is preliminary data.</text>
</comment>
<dbReference type="Pfam" id="PF09844">
    <property type="entry name" value="DUF2071"/>
    <property type="match status" value="1"/>
</dbReference>
<proteinExistence type="predicted"/>